<comment type="caution">
    <text evidence="7">Lacks conserved residue(s) required for the propagation of feature annotation.</text>
</comment>
<proteinExistence type="inferred from homology"/>
<keyword evidence="7" id="KW-0406">Ion transport</keyword>
<evidence type="ECO:0000256" key="7">
    <source>
        <dbReference type="RuleBase" id="RU363078"/>
    </source>
</evidence>
<keyword evidence="4 7" id="KW-1133">Transmembrane helix</keyword>
<dbReference type="GO" id="GO:0005886">
    <property type="term" value="C:plasma membrane"/>
    <property type="evidence" value="ECO:0007669"/>
    <property type="project" value="UniProtKB-SubCell"/>
</dbReference>
<keyword evidence="7" id="KW-0460">Magnesium</keyword>
<keyword evidence="7" id="KW-1003">Cell membrane</keyword>
<keyword evidence="5 7" id="KW-0472">Membrane</keyword>
<feature type="region of interest" description="Disordered" evidence="8">
    <location>
        <begin position="560"/>
        <end position="588"/>
    </location>
</feature>
<dbReference type="Proteomes" id="UP001489004">
    <property type="component" value="Unassembled WGS sequence"/>
</dbReference>
<keyword evidence="3 7" id="KW-0812">Transmembrane</keyword>
<comment type="subunit">
    <text evidence="7">Homodimer.</text>
</comment>
<keyword evidence="7" id="KW-0813">Transport</keyword>
<dbReference type="PANTHER" id="PTHR12570">
    <property type="match status" value="1"/>
</dbReference>
<dbReference type="EMBL" id="JALJOR010000010">
    <property type="protein sequence ID" value="KAK9810385.1"/>
    <property type="molecule type" value="Genomic_DNA"/>
</dbReference>
<evidence type="ECO:0000256" key="4">
    <source>
        <dbReference type="ARBA" id="ARBA00022989"/>
    </source>
</evidence>
<feature type="transmembrane region" description="Helical" evidence="7">
    <location>
        <begin position="330"/>
        <end position="350"/>
    </location>
</feature>
<evidence type="ECO:0000256" key="5">
    <source>
        <dbReference type="ARBA" id="ARBA00023136"/>
    </source>
</evidence>
<feature type="transmembrane region" description="Helical" evidence="7">
    <location>
        <begin position="466"/>
        <end position="487"/>
    </location>
</feature>
<dbReference type="PANTHER" id="PTHR12570:SF91">
    <property type="entry name" value="MAGNESIUM TRANSPORTER-RELATED"/>
    <property type="match status" value="1"/>
</dbReference>
<protein>
    <recommendedName>
        <fullName evidence="7">Probable magnesium transporter</fullName>
    </recommendedName>
</protein>
<dbReference type="InterPro" id="IPR037185">
    <property type="entry name" value="EmrE-like"/>
</dbReference>
<dbReference type="GO" id="GO:0015095">
    <property type="term" value="F:magnesium ion transmembrane transporter activity"/>
    <property type="evidence" value="ECO:0007669"/>
    <property type="project" value="UniProtKB-UniRule"/>
</dbReference>
<feature type="transmembrane region" description="Helical" evidence="7">
    <location>
        <begin position="436"/>
        <end position="454"/>
    </location>
</feature>
<sequence>MAAQITEQASRAWHIWQNQQRLFTPREAVDIQVPALVRQVQPPRRVVQLPEGHLSRAEAEKALKTANKAAEAAVLRAARLAALAGLDYQPPEAVSVDLYGIPDKVDGASLEQQAAAVEQARVLHGAEAWEDAPDRKLHLKVKDIRLSLKGKWLQLYWPDDNRWWPGQVLDVNVKNRNLHMLYETGEEEQDMDLMELIKNNEVAWLHSEDAYHEERTQHKQQQPPQQQGGASKKRKEAGESREPAQHFFIIKKKGLRLAGVSGLRAGVGGYTYLVEPLWWAGMITMIVGEVANFAAYAFAPAILVTPLGGLSIIVSAILAHYMLGEKLNMFGILGGVLCIVGSVTIVLHAPEEREVTSLLEVWQLAMQPGFLLYFMAASAATLFLIVYVAPTHGVTTIFVYIGICSIMGSLSVMSCKALGIAIKLTLHGQNQFGYPETYYCMLIVGVCVITQMNYLNKALDLFNTALVSPIYYVMFTTLTITASAVLFKDVQGWSQLATETCGFVTIVIGTFLLHATKDLDISFSDLSQLARINSAFHLASQHDGPGGGGLDLPLTRLPSSLLSTSPAPGTAKRSGSPMRRSGNEMIHR</sequence>
<keyword evidence="7" id="KW-0967">Endosome</keyword>
<evidence type="ECO:0000256" key="3">
    <source>
        <dbReference type="ARBA" id="ARBA00022692"/>
    </source>
</evidence>
<evidence type="ECO:0000256" key="1">
    <source>
        <dbReference type="ARBA" id="ARBA00004141"/>
    </source>
</evidence>
<comment type="subcellular location">
    <subcellularLocation>
        <location evidence="7">Cell membrane</location>
        <topology evidence="7">Multi-pass membrane protein</topology>
    </subcellularLocation>
    <subcellularLocation>
        <location evidence="7">Early endosome</location>
    </subcellularLocation>
    <subcellularLocation>
        <location evidence="1">Membrane</location>
        <topology evidence="1">Multi-pass membrane protein</topology>
    </subcellularLocation>
</comment>
<evidence type="ECO:0000256" key="6">
    <source>
        <dbReference type="ARBA" id="ARBA00025284"/>
    </source>
</evidence>
<evidence type="ECO:0000256" key="8">
    <source>
        <dbReference type="SAM" id="MobiDB-lite"/>
    </source>
</evidence>
<evidence type="ECO:0000313" key="10">
    <source>
        <dbReference type="Proteomes" id="UP001489004"/>
    </source>
</evidence>
<feature type="transmembrane region" description="Helical" evidence="7">
    <location>
        <begin position="397"/>
        <end position="424"/>
    </location>
</feature>
<comment type="function">
    <text evidence="6 7">Acts as a Mg(2+) transporter. Can also transport other divalent cations such as Fe(2+), Sr(2+), Ba(2+), Mn(2+) and Co(2+) but to a much less extent than Mg(2+).</text>
</comment>
<organism evidence="9 10">
    <name type="scientific">[Myrmecia] bisecta</name>
    <dbReference type="NCBI Taxonomy" id="41462"/>
    <lineage>
        <taxon>Eukaryota</taxon>
        <taxon>Viridiplantae</taxon>
        <taxon>Chlorophyta</taxon>
        <taxon>core chlorophytes</taxon>
        <taxon>Trebouxiophyceae</taxon>
        <taxon>Trebouxiales</taxon>
        <taxon>Trebouxiaceae</taxon>
        <taxon>Myrmecia</taxon>
    </lineage>
</organism>
<feature type="transmembrane region" description="Helical" evidence="7">
    <location>
        <begin position="370"/>
        <end position="390"/>
    </location>
</feature>
<dbReference type="InterPro" id="IPR008521">
    <property type="entry name" value="Mg_trans_NIPA"/>
</dbReference>
<name>A0AAW1PKS8_9CHLO</name>
<reference evidence="9 10" key="1">
    <citation type="journal article" date="2024" name="Nat. Commun.">
        <title>Phylogenomics reveals the evolutionary origins of lichenization in chlorophyte algae.</title>
        <authorList>
            <person name="Puginier C."/>
            <person name="Libourel C."/>
            <person name="Otte J."/>
            <person name="Skaloud P."/>
            <person name="Haon M."/>
            <person name="Grisel S."/>
            <person name="Petersen M."/>
            <person name="Berrin J.G."/>
            <person name="Delaux P.M."/>
            <person name="Dal Grande F."/>
            <person name="Keller J."/>
        </authorList>
    </citation>
    <scope>NUCLEOTIDE SEQUENCE [LARGE SCALE GENOMIC DNA]</scope>
    <source>
        <strain evidence="9 10">SAG 2043</strain>
    </source>
</reference>
<evidence type="ECO:0000313" key="9">
    <source>
        <dbReference type="EMBL" id="KAK9810385.1"/>
    </source>
</evidence>
<dbReference type="Pfam" id="PF05653">
    <property type="entry name" value="Mg_trans_NIPA"/>
    <property type="match status" value="1"/>
</dbReference>
<evidence type="ECO:0000256" key="2">
    <source>
        <dbReference type="ARBA" id="ARBA00007001"/>
    </source>
</evidence>
<comment type="caution">
    <text evidence="9">The sequence shown here is derived from an EMBL/GenBank/DDBJ whole genome shotgun (WGS) entry which is preliminary data.</text>
</comment>
<gene>
    <name evidence="9" type="ORF">WJX72_009789</name>
</gene>
<keyword evidence="10" id="KW-1185">Reference proteome</keyword>
<feature type="transmembrane region" description="Helical" evidence="7">
    <location>
        <begin position="293"/>
        <end position="318"/>
    </location>
</feature>
<comment type="similarity">
    <text evidence="2 7">Belongs to the NIPA (TC 2.A.7) family.</text>
</comment>
<dbReference type="SUPFAM" id="SSF103481">
    <property type="entry name" value="Multidrug resistance efflux transporter EmrE"/>
    <property type="match status" value="1"/>
</dbReference>
<feature type="region of interest" description="Disordered" evidence="8">
    <location>
        <begin position="212"/>
        <end position="242"/>
    </location>
</feature>
<accession>A0AAW1PKS8</accession>
<dbReference type="AlphaFoldDB" id="A0AAW1PKS8"/>
<dbReference type="GO" id="GO:0005769">
    <property type="term" value="C:early endosome"/>
    <property type="evidence" value="ECO:0007669"/>
    <property type="project" value="UniProtKB-SubCell"/>
</dbReference>